<evidence type="ECO:0000313" key="2">
    <source>
        <dbReference type="EMBL" id="KAF6150440.1"/>
    </source>
</evidence>
<dbReference type="GO" id="GO:0046872">
    <property type="term" value="F:metal ion binding"/>
    <property type="evidence" value="ECO:0007669"/>
    <property type="project" value="InterPro"/>
</dbReference>
<feature type="region of interest" description="Disordered" evidence="1">
    <location>
        <begin position="116"/>
        <end position="148"/>
    </location>
</feature>
<proteinExistence type="predicted"/>
<dbReference type="PANTHER" id="PTHR46413">
    <property type="entry name" value="HEAVY METAL-ASSOCIATED ISOPRENYLATED PLANT PROTEIN 6"/>
    <property type="match status" value="1"/>
</dbReference>
<evidence type="ECO:0000256" key="1">
    <source>
        <dbReference type="SAM" id="MobiDB-lite"/>
    </source>
</evidence>
<dbReference type="InterPro" id="IPR044594">
    <property type="entry name" value="HIPP01/3/5/6"/>
</dbReference>
<organism evidence="2 3">
    <name type="scientific">Kingdonia uniflora</name>
    <dbReference type="NCBI Taxonomy" id="39325"/>
    <lineage>
        <taxon>Eukaryota</taxon>
        <taxon>Viridiplantae</taxon>
        <taxon>Streptophyta</taxon>
        <taxon>Embryophyta</taxon>
        <taxon>Tracheophyta</taxon>
        <taxon>Spermatophyta</taxon>
        <taxon>Magnoliopsida</taxon>
        <taxon>Ranunculales</taxon>
        <taxon>Circaeasteraceae</taxon>
        <taxon>Kingdonia</taxon>
    </lineage>
</organism>
<feature type="region of interest" description="Disordered" evidence="1">
    <location>
        <begin position="38"/>
        <end position="80"/>
    </location>
</feature>
<protein>
    <recommendedName>
        <fullName evidence="4">Heavy metal transport/detoxification superfamily protein</fullName>
    </recommendedName>
</protein>
<dbReference type="OrthoDB" id="773760at2759"/>
<accession>A0A7J7M6K5</accession>
<gene>
    <name evidence="2" type="ORF">GIB67_023939</name>
</gene>
<sequence>MILVVVDKGVEEVHGDVETNKLTIKSKVDPWKLHERLQKKTSKKVELVSPLPKKDKDDNNKKPKPDEKKPKENGFTGVQTLTLDTEKDLVTVKGAIDPEHLVKYLKYKLNKSVEIVPHKKDGNSNNNNPGGGGNKKGNNEEKISTGGGDGRGGLFAQFDMTKMDYYGNQYGQLYGSTFPYVHAPQIFSDENPNACLIM</sequence>
<dbReference type="Gene3D" id="3.30.70.100">
    <property type="match status" value="2"/>
</dbReference>
<dbReference type="PANTHER" id="PTHR46413:SF1">
    <property type="entry name" value="HEAVY METAL-ASSOCIATED ISOPRENYLATED PLANT PROTEIN 6"/>
    <property type="match status" value="1"/>
</dbReference>
<evidence type="ECO:0000313" key="3">
    <source>
        <dbReference type="Proteomes" id="UP000541444"/>
    </source>
</evidence>
<reference evidence="2 3" key="1">
    <citation type="journal article" date="2020" name="IScience">
        <title>Genome Sequencing of the Endangered Kingdonia uniflora (Circaeasteraceae, Ranunculales) Reveals Potential Mechanisms of Evolutionary Specialization.</title>
        <authorList>
            <person name="Sun Y."/>
            <person name="Deng T."/>
            <person name="Zhang A."/>
            <person name="Moore M.J."/>
            <person name="Landis J.B."/>
            <person name="Lin N."/>
            <person name="Zhang H."/>
            <person name="Zhang X."/>
            <person name="Huang J."/>
            <person name="Zhang X."/>
            <person name="Sun H."/>
            <person name="Wang H."/>
        </authorList>
    </citation>
    <scope>NUCLEOTIDE SEQUENCE [LARGE SCALE GENOMIC DNA]</scope>
    <source>
        <strain evidence="2">TB1705</strain>
        <tissue evidence="2">Leaf</tissue>
    </source>
</reference>
<feature type="compositionally biased region" description="Basic and acidic residues" evidence="1">
    <location>
        <begin position="38"/>
        <end position="72"/>
    </location>
</feature>
<dbReference type="EMBL" id="JACGCM010001742">
    <property type="protein sequence ID" value="KAF6150440.1"/>
    <property type="molecule type" value="Genomic_DNA"/>
</dbReference>
<evidence type="ECO:0008006" key="4">
    <source>
        <dbReference type="Google" id="ProtNLM"/>
    </source>
</evidence>
<keyword evidence="3" id="KW-1185">Reference proteome</keyword>
<dbReference type="Proteomes" id="UP000541444">
    <property type="component" value="Unassembled WGS sequence"/>
</dbReference>
<name>A0A7J7M6K5_9MAGN</name>
<comment type="caution">
    <text evidence="2">The sequence shown here is derived from an EMBL/GenBank/DDBJ whole genome shotgun (WGS) entry which is preliminary data.</text>
</comment>
<dbReference type="AlphaFoldDB" id="A0A7J7M6K5"/>